<dbReference type="Gene3D" id="6.10.140.2220">
    <property type="match status" value="1"/>
</dbReference>
<dbReference type="Pfam" id="PF01753">
    <property type="entry name" value="zf-MYND"/>
    <property type="match status" value="1"/>
</dbReference>
<evidence type="ECO:0000259" key="7">
    <source>
        <dbReference type="PROSITE" id="PS50865"/>
    </source>
</evidence>
<organism evidence="8 9">
    <name type="scientific">Pelagomonas calceolata</name>
    <dbReference type="NCBI Taxonomy" id="35677"/>
    <lineage>
        <taxon>Eukaryota</taxon>
        <taxon>Sar</taxon>
        <taxon>Stramenopiles</taxon>
        <taxon>Ochrophyta</taxon>
        <taxon>Pelagophyceae</taxon>
        <taxon>Pelagomonadales</taxon>
        <taxon>Pelagomonadaceae</taxon>
        <taxon>Pelagomonas</taxon>
    </lineage>
</organism>
<dbReference type="Pfam" id="PF12906">
    <property type="entry name" value="RINGv"/>
    <property type="match status" value="1"/>
</dbReference>
<dbReference type="SUPFAM" id="SSF144232">
    <property type="entry name" value="HIT/MYND zinc finger-like"/>
    <property type="match status" value="1"/>
</dbReference>
<keyword evidence="2" id="KW-0677">Repeat</keyword>
<dbReference type="EMBL" id="CAKKNE010000004">
    <property type="protein sequence ID" value="CAH0373415.1"/>
    <property type="molecule type" value="Genomic_DNA"/>
</dbReference>
<accession>A0A8J2SK59</accession>
<keyword evidence="1" id="KW-0479">Metal-binding</keyword>
<evidence type="ECO:0000256" key="1">
    <source>
        <dbReference type="ARBA" id="ARBA00022723"/>
    </source>
</evidence>
<sequence>MILTTCAACAAPLAHDAPRCVRCKVRYCDSTCQHDHWRRGHKQMCKKIHRGGNAEQYNADKKYKEAVAVAVEACAEDTKGQTCYICTQALHWKTKEGLVRMCACRGTAGFAHVSCLAEQAKILFAEAEENNLGVKVLNERWRRWFTCSLCEQHYHGVVRCALGWACWKTYVGRPEADEARRMAMGVLANGLSSACHHEESLSVREAEFSMKRRNGTSEHNLLAVQSNLARTHAQLGRLEEALSMERDVYSGRLKLHGKDHPQTLIAATNYAASLQALERFEETKSLLRKTMPVSRRVLGDSNEFPLRMQLCYAVALYKDPAATLDDVREAVTTLEDANRIARRVMGGAHPLTTGVDAGLRTARAALRAREAGQSVVFT</sequence>
<dbReference type="PANTHER" id="PTHR45641">
    <property type="entry name" value="TETRATRICOPEPTIDE REPEAT PROTEIN (AFU_ORTHOLOGUE AFUA_6G03870)"/>
    <property type="match status" value="1"/>
</dbReference>
<evidence type="ECO:0000256" key="3">
    <source>
        <dbReference type="ARBA" id="ARBA00022771"/>
    </source>
</evidence>
<feature type="domain" description="MYND-type" evidence="7">
    <location>
        <begin position="6"/>
        <end position="45"/>
    </location>
</feature>
<dbReference type="InterPro" id="IPR013083">
    <property type="entry name" value="Znf_RING/FYVE/PHD"/>
</dbReference>
<protein>
    <recommendedName>
        <fullName evidence="7">MYND-type domain-containing protein</fullName>
    </recommendedName>
</protein>
<proteinExistence type="predicted"/>
<keyword evidence="5" id="KW-0862">Zinc</keyword>
<dbReference type="Gene3D" id="3.30.40.10">
    <property type="entry name" value="Zinc/RING finger domain, C3HC4 (zinc finger)"/>
    <property type="match status" value="1"/>
</dbReference>
<dbReference type="InterPro" id="IPR011990">
    <property type="entry name" value="TPR-like_helical_dom_sf"/>
</dbReference>
<dbReference type="GO" id="GO:0008270">
    <property type="term" value="F:zinc ion binding"/>
    <property type="evidence" value="ECO:0007669"/>
    <property type="project" value="UniProtKB-KW"/>
</dbReference>
<reference evidence="8" key="1">
    <citation type="submission" date="2021-11" db="EMBL/GenBank/DDBJ databases">
        <authorList>
            <consortium name="Genoscope - CEA"/>
            <person name="William W."/>
        </authorList>
    </citation>
    <scope>NUCLEOTIDE SEQUENCE</scope>
</reference>
<dbReference type="PROSITE" id="PS50865">
    <property type="entry name" value="ZF_MYND_2"/>
    <property type="match status" value="1"/>
</dbReference>
<dbReference type="AlphaFoldDB" id="A0A8J2SK59"/>
<evidence type="ECO:0000256" key="2">
    <source>
        <dbReference type="ARBA" id="ARBA00022737"/>
    </source>
</evidence>
<keyword evidence="9" id="KW-1185">Reference proteome</keyword>
<name>A0A8J2SK59_9STRA</name>
<gene>
    <name evidence="8" type="ORF">PECAL_4P06090</name>
</gene>
<dbReference type="Proteomes" id="UP000789595">
    <property type="component" value="Unassembled WGS sequence"/>
</dbReference>
<evidence type="ECO:0000256" key="6">
    <source>
        <dbReference type="PROSITE-ProRule" id="PRU00134"/>
    </source>
</evidence>
<dbReference type="InterPro" id="IPR002893">
    <property type="entry name" value="Znf_MYND"/>
</dbReference>
<keyword evidence="3 6" id="KW-0863">Zinc-finger</keyword>
<dbReference type="InterPro" id="IPR011016">
    <property type="entry name" value="Znf_RING-CH"/>
</dbReference>
<evidence type="ECO:0000256" key="4">
    <source>
        <dbReference type="ARBA" id="ARBA00022803"/>
    </source>
</evidence>
<dbReference type="OrthoDB" id="3038484at2759"/>
<dbReference type="SUPFAM" id="SSF48452">
    <property type="entry name" value="TPR-like"/>
    <property type="match status" value="1"/>
</dbReference>
<dbReference type="PANTHER" id="PTHR45641:SF19">
    <property type="entry name" value="NEPHROCYSTIN-3"/>
    <property type="match status" value="1"/>
</dbReference>
<evidence type="ECO:0000313" key="8">
    <source>
        <dbReference type="EMBL" id="CAH0373415.1"/>
    </source>
</evidence>
<keyword evidence="4" id="KW-0802">TPR repeat</keyword>
<dbReference type="Gene3D" id="1.25.40.10">
    <property type="entry name" value="Tetratricopeptide repeat domain"/>
    <property type="match status" value="1"/>
</dbReference>
<evidence type="ECO:0000256" key="5">
    <source>
        <dbReference type="ARBA" id="ARBA00022833"/>
    </source>
</evidence>
<comment type="caution">
    <text evidence="8">The sequence shown here is derived from an EMBL/GenBank/DDBJ whole genome shotgun (WGS) entry which is preliminary data.</text>
</comment>
<evidence type="ECO:0000313" key="9">
    <source>
        <dbReference type="Proteomes" id="UP000789595"/>
    </source>
</evidence>
<dbReference type="Pfam" id="PF13424">
    <property type="entry name" value="TPR_12"/>
    <property type="match status" value="1"/>
</dbReference>